<organism evidence="1 2">
    <name type="scientific">Hibiscus sabdariffa</name>
    <name type="common">roselle</name>
    <dbReference type="NCBI Taxonomy" id="183260"/>
    <lineage>
        <taxon>Eukaryota</taxon>
        <taxon>Viridiplantae</taxon>
        <taxon>Streptophyta</taxon>
        <taxon>Embryophyta</taxon>
        <taxon>Tracheophyta</taxon>
        <taxon>Spermatophyta</taxon>
        <taxon>Magnoliopsida</taxon>
        <taxon>eudicotyledons</taxon>
        <taxon>Gunneridae</taxon>
        <taxon>Pentapetalae</taxon>
        <taxon>rosids</taxon>
        <taxon>malvids</taxon>
        <taxon>Malvales</taxon>
        <taxon>Malvaceae</taxon>
        <taxon>Malvoideae</taxon>
        <taxon>Hibiscus</taxon>
    </lineage>
</organism>
<accession>A0ABR2ASK8</accession>
<keyword evidence="2" id="KW-1185">Reference proteome</keyword>
<dbReference type="EMBL" id="JBBPBM010000348">
    <property type="protein sequence ID" value="KAK8496762.1"/>
    <property type="molecule type" value="Genomic_DNA"/>
</dbReference>
<protein>
    <submittedName>
        <fullName evidence="1">Uncharacterized protein</fullName>
    </submittedName>
</protein>
<reference evidence="1 2" key="1">
    <citation type="journal article" date="2024" name="G3 (Bethesda)">
        <title>Genome assembly of Hibiscus sabdariffa L. provides insights into metabolisms of medicinal natural products.</title>
        <authorList>
            <person name="Kim T."/>
        </authorList>
    </citation>
    <scope>NUCLEOTIDE SEQUENCE [LARGE SCALE GENOMIC DNA]</scope>
    <source>
        <strain evidence="1">TK-2024</strain>
        <tissue evidence="1">Old leaves</tissue>
    </source>
</reference>
<evidence type="ECO:0000313" key="2">
    <source>
        <dbReference type="Proteomes" id="UP001472677"/>
    </source>
</evidence>
<evidence type="ECO:0000313" key="1">
    <source>
        <dbReference type="EMBL" id="KAK8496762.1"/>
    </source>
</evidence>
<comment type="caution">
    <text evidence="1">The sequence shown here is derived from an EMBL/GenBank/DDBJ whole genome shotgun (WGS) entry which is preliminary data.</text>
</comment>
<proteinExistence type="predicted"/>
<sequence length="115" mass="12641">MDAHQWNGVEDYSDGRTSSDNSGKGRQHQHWERYQSCDPLQQQHRPQESYQSPNHLQQKPAPAPAPAPAPVTVSPPGYAANNDSSLSNKVVDHSREVHPSGYQSSNHCKSLVAAS</sequence>
<name>A0ABR2ASK8_9ROSI</name>
<gene>
    <name evidence="1" type="ORF">V6N12_005797</name>
</gene>
<dbReference type="Proteomes" id="UP001472677">
    <property type="component" value="Unassembled WGS sequence"/>
</dbReference>